<dbReference type="AlphaFoldDB" id="A0A1H6C995"/>
<name>A0A1H6C995_9VIBR</name>
<evidence type="ECO:0008006" key="3">
    <source>
        <dbReference type="Google" id="ProtNLM"/>
    </source>
</evidence>
<reference evidence="2" key="1">
    <citation type="submission" date="2016-10" db="EMBL/GenBank/DDBJ databases">
        <authorList>
            <person name="Varghese N."/>
            <person name="Submissions S."/>
        </authorList>
    </citation>
    <scope>NUCLEOTIDE SEQUENCE [LARGE SCALE GENOMIC DNA]</scope>
    <source>
        <strain evidence="2">CGMCC 1.7062</strain>
    </source>
</reference>
<gene>
    <name evidence="1" type="ORF">SAMN04488244_13333</name>
</gene>
<dbReference type="Proteomes" id="UP000236721">
    <property type="component" value="Unassembled WGS sequence"/>
</dbReference>
<organism evidence="1 2">
    <name type="scientific">Vibrio hangzhouensis</name>
    <dbReference type="NCBI Taxonomy" id="462991"/>
    <lineage>
        <taxon>Bacteria</taxon>
        <taxon>Pseudomonadati</taxon>
        <taxon>Pseudomonadota</taxon>
        <taxon>Gammaproteobacteria</taxon>
        <taxon>Vibrionales</taxon>
        <taxon>Vibrionaceae</taxon>
        <taxon>Vibrio</taxon>
    </lineage>
</organism>
<dbReference type="EMBL" id="FNVG01000033">
    <property type="protein sequence ID" value="SEG69472.1"/>
    <property type="molecule type" value="Genomic_DNA"/>
</dbReference>
<evidence type="ECO:0000313" key="1">
    <source>
        <dbReference type="EMBL" id="SEG69472.1"/>
    </source>
</evidence>
<proteinExistence type="predicted"/>
<accession>A0A1H6C995</accession>
<evidence type="ECO:0000313" key="2">
    <source>
        <dbReference type="Proteomes" id="UP000236721"/>
    </source>
</evidence>
<dbReference type="OrthoDB" id="9909225at2"/>
<dbReference type="PROSITE" id="PS51257">
    <property type="entry name" value="PROKAR_LIPOPROTEIN"/>
    <property type="match status" value="1"/>
</dbReference>
<keyword evidence="2" id="KW-1185">Reference proteome</keyword>
<sequence>MKNIIVLTISTLVLIGCGGGDNGGSTSPTQPNNTSGQYSIDELDIEFSITNTSSRDTEVIAYARVQESPYPIELDETDKLSIVVDGLRYQLEPDYFEEGTLRSYSVNIPLNGNEYIVEWHRNQELVSSLTTTELSLPFELTQSFDGDLIDLSWSPQPYHSYYHGIEFLECENSSLRSTIGGFVPDLSKDEQYITTGHYQTSLSGQWNESLSSLMSDYDTCKVEIVIASNSDTAPFQTNMFMSLRLVTERTAIIDLW</sequence>
<protein>
    <recommendedName>
        <fullName evidence="3">Lipoprotein</fullName>
    </recommendedName>
</protein>
<dbReference type="RefSeq" id="WP_103882295.1">
    <property type="nucleotide sequence ID" value="NZ_FNVG01000033.1"/>
</dbReference>